<dbReference type="FunFam" id="1.10.287.110:FF:000035">
    <property type="entry name" value="DnaJ homolog subfamily C member 9"/>
    <property type="match status" value="1"/>
</dbReference>
<feature type="compositionally biased region" description="Basic residues" evidence="2">
    <location>
        <begin position="181"/>
        <end position="190"/>
    </location>
</feature>
<dbReference type="PROSITE" id="PS00636">
    <property type="entry name" value="DNAJ_1"/>
    <property type="match status" value="1"/>
</dbReference>
<evidence type="ECO:0000256" key="2">
    <source>
        <dbReference type="SAM" id="MobiDB-lite"/>
    </source>
</evidence>
<dbReference type="PANTHER" id="PTHR44144:SF1">
    <property type="entry name" value="DNAJ HOMOLOG SUBFAMILY C MEMBER 9"/>
    <property type="match status" value="1"/>
</dbReference>
<name>A0AAN8WSU1_HALRR</name>
<dbReference type="InterPro" id="IPR036869">
    <property type="entry name" value="J_dom_sf"/>
</dbReference>
<dbReference type="Gene3D" id="1.10.287.110">
    <property type="entry name" value="DnaJ domain"/>
    <property type="match status" value="1"/>
</dbReference>
<proteinExistence type="predicted"/>
<dbReference type="AlphaFoldDB" id="A0AAN8WSU1"/>
<dbReference type="PROSITE" id="PS50076">
    <property type="entry name" value="DNAJ_2"/>
    <property type="match status" value="1"/>
</dbReference>
<sequence>MLLEACEKYFATQNLYEVLGVEKNVNENQLKKAYHKLSLQVHPDRVNKEDQEEATQKFQTLGQVYALLSDKDRRAVYDETGEVDDENVAPSDRDWNEYWRLLFRKITIEDIKNFEVEYKESAEEINDLKMAYLDGEGDMEYILENVLCTTIDDEARFRKIIKGWIKKKEVPNFRNFSGESKRKKDARKRKAAAEAEEAEEMKKEMGLGNDMDSLQALILKKNKDRAEEMDSFLNNLAAKYGGGTKKKPVKKGK</sequence>
<dbReference type="EMBL" id="JAXCGZ010020088">
    <property type="protein sequence ID" value="KAK7065689.1"/>
    <property type="molecule type" value="Genomic_DNA"/>
</dbReference>
<comment type="caution">
    <text evidence="4">The sequence shown here is derived from an EMBL/GenBank/DDBJ whole genome shotgun (WGS) entry which is preliminary data.</text>
</comment>
<feature type="region of interest" description="Disordered" evidence="2">
    <location>
        <begin position="176"/>
        <end position="207"/>
    </location>
</feature>
<dbReference type="PANTHER" id="PTHR44144">
    <property type="entry name" value="DNAJ HOMOLOG SUBFAMILY C MEMBER 9"/>
    <property type="match status" value="1"/>
</dbReference>
<dbReference type="InterPro" id="IPR056453">
    <property type="entry name" value="HTH_DNAJC9"/>
</dbReference>
<evidence type="ECO:0000256" key="1">
    <source>
        <dbReference type="ARBA" id="ARBA00022553"/>
    </source>
</evidence>
<dbReference type="SUPFAM" id="SSF46565">
    <property type="entry name" value="Chaperone J-domain"/>
    <property type="match status" value="1"/>
</dbReference>
<dbReference type="Proteomes" id="UP001381693">
    <property type="component" value="Unassembled WGS sequence"/>
</dbReference>
<keyword evidence="5" id="KW-1185">Reference proteome</keyword>
<dbReference type="InterPro" id="IPR018253">
    <property type="entry name" value="DnaJ_domain_CS"/>
</dbReference>
<dbReference type="Pfam" id="PF23302">
    <property type="entry name" value="HTH_DNAJC9"/>
    <property type="match status" value="1"/>
</dbReference>
<protein>
    <submittedName>
        <fullName evidence="4">DnaJ subfamily C member 9</fullName>
    </submittedName>
</protein>
<dbReference type="InterPro" id="IPR001623">
    <property type="entry name" value="DnaJ_domain"/>
</dbReference>
<organism evidence="4 5">
    <name type="scientific">Halocaridina rubra</name>
    <name type="common">Hawaiian red shrimp</name>
    <dbReference type="NCBI Taxonomy" id="373956"/>
    <lineage>
        <taxon>Eukaryota</taxon>
        <taxon>Metazoa</taxon>
        <taxon>Ecdysozoa</taxon>
        <taxon>Arthropoda</taxon>
        <taxon>Crustacea</taxon>
        <taxon>Multicrustacea</taxon>
        <taxon>Malacostraca</taxon>
        <taxon>Eumalacostraca</taxon>
        <taxon>Eucarida</taxon>
        <taxon>Decapoda</taxon>
        <taxon>Pleocyemata</taxon>
        <taxon>Caridea</taxon>
        <taxon>Atyoidea</taxon>
        <taxon>Atyidae</taxon>
        <taxon>Halocaridina</taxon>
    </lineage>
</organism>
<gene>
    <name evidence="4" type="primary">DNAJC9_2</name>
    <name evidence="4" type="ORF">SK128_011384</name>
</gene>
<dbReference type="Pfam" id="PF00226">
    <property type="entry name" value="DnaJ"/>
    <property type="match status" value="1"/>
</dbReference>
<feature type="domain" description="J" evidence="3">
    <location>
        <begin position="14"/>
        <end position="81"/>
    </location>
</feature>
<dbReference type="CDD" id="cd06257">
    <property type="entry name" value="DnaJ"/>
    <property type="match status" value="1"/>
</dbReference>
<dbReference type="GO" id="GO:0031072">
    <property type="term" value="F:heat shock protein binding"/>
    <property type="evidence" value="ECO:0007669"/>
    <property type="project" value="TreeGrafter"/>
</dbReference>
<accession>A0AAN8WSU1</accession>
<reference evidence="4 5" key="1">
    <citation type="submission" date="2023-11" db="EMBL/GenBank/DDBJ databases">
        <title>Halocaridina rubra genome assembly.</title>
        <authorList>
            <person name="Smith C."/>
        </authorList>
    </citation>
    <scope>NUCLEOTIDE SEQUENCE [LARGE SCALE GENOMIC DNA]</scope>
    <source>
        <strain evidence="4">EP-1</strain>
        <tissue evidence="4">Whole</tissue>
    </source>
</reference>
<evidence type="ECO:0000313" key="5">
    <source>
        <dbReference type="Proteomes" id="UP001381693"/>
    </source>
</evidence>
<dbReference type="SMART" id="SM00271">
    <property type="entry name" value="DnaJ"/>
    <property type="match status" value="1"/>
</dbReference>
<evidence type="ECO:0000313" key="4">
    <source>
        <dbReference type="EMBL" id="KAK7065689.1"/>
    </source>
</evidence>
<dbReference type="GO" id="GO:0005634">
    <property type="term" value="C:nucleus"/>
    <property type="evidence" value="ECO:0007669"/>
    <property type="project" value="TreeGrafter"/>
</dbReference>
<keyword evidence="1" id="KW-0597">Phosphoprotein</keyword>
<dbReference type="PRINTS" id="PR00625">
    <property type="entry name" value="JDOMAIN"/>
</dbReference>
<evidence type="ECO:0000259" key="3">
    <source>
        <dbReference type="PROSITE" id="PS50076"/>
    </source>
</evidence>
<dbReference type="InterPro" id="IPR052594">
    <property type="entry name" value="J_domain-containing_protein"/>
</dbReference>
<dbReference type="GO" id="GO:0005737">
    <property type="term" value="C:cytoplasm"/>
    <property type="evidence" value="ECO:0007669"/>
    <property type="project" value="TreeGrafter"/>
</dbReference>